<dbReference type="OrthoDB" id="9877614at2"/>
<comment type="caution">
    <text evidence="1">The sequence shown here is derived from an EMBL/GenBank/DDBJ whole genome shotgun (WGS) entry which is preliminary data.</text>
</comment>
<name>A0A5P0ZW98_9LACO</name>
<protein>
    <submittedName>
        <fullName evidence="1">Uncharacterized protein</fullName>
    </submittedName>
</protein>
<sequence length="71" mass="8342">MTEIEKLIDVAVQFGQMRVLVNREPTHWHVHEFLRLAGEMNEQKKSLSTAIENDKLTILINKQIISQRENK</sequence>
<accession>A0A5P0ZW98</accession>
<gene>
    <name evidence="1" type="ORF">FHL05_03820</name>
</gene>
<dbReference type="EMBL" id="VDFO01000010">
    <property type="protein sequence ID" value="MQS97014.1"/>
    <property type="molecule type" value="Genomic_DNA"/>
</dbReference>
<evidence type="ECO:0000313" key="1">
    <source>
        <dbReference type="EMBL" id="MQS97014.1"/>
    </source>
</evidence>
<reference evidence="1 2" key="1">
    <citation type="journal article" date="2019" name="Syst. Appl. Microbiol.">
        <title>Polyphasic characterization of two novel Lactobacillus spp. isolated from blown salami packages: Description of Lactobacillus halodurans sp. nov. and Lactobacillus salsicarnum sp. nov.</title>
        <authorList>
            <person name="Schuster J.A."/>
            <person name="Klingl A."/>
            <person name="Vogel R.F."/>
            <person name="Ehrmann M.A."/>
        </authorList>
    </citation>
    <scope>NUCLEOTIDE SEQUENCE [LARGE SCALE GENOMIC DNA]</scope>
    <source>
        <strain evidence="1 2">TMW 1.1920</strain>
    </source>
</reference>
<organism evidence="1 2">
    <name type="scientific">Companilactobacillus halodurans</name>
    <dbReference type="NCBI Taxonomy" id="2584183"/>
    <lineage>
        <taxon>Bacteria</taxon>
        <taxon>Bacillati</taxon>
        <taxon>Bacillota</taxon>
        <taxon>Bacilli</taxon>
        <taxon>Lactobacillales</taxon>
        <taxon>Lactobacillaceae</taxon>
        <taxon>Companilactobacillus</taxon>
    </lineage>
</organism>
<keyword evidence="2" id="KW-1185">Reference proteome</keyword>
<proteinExistence type="predicted"/>
<dbReference type="Proteomes" id="UP000371423">
    <property type="component" value="Unassembled WGS sequence"/>
</dbReference>
<dbReference type="RefSeq" id="WP_153522057.1">
    <property type="nucleotide sequence ID" value="NZ_VDFO01000010.1"/>
</dbReference>
<evidence type="ECO:0000313" key="2">
    <source>
        <dbReference type="Proteomes" id="UP000371423"/>
    </source>
</evidence>
<dbReference type="AlphaFoldDB" id="A0A5P0ZW98"/>